<dbReference type="Proteomes" id="UP000247409">
    <property type="component" value="Unassembled WGS sequence"/>
</dbReference>
<dbReference type="EMBL" id="NBIV01000020">
    <property type="protein sequence ID" value="PXF47720.1"/>
    <property type="molecule type" value="Genomic_DNA"/>
</dbReference>
<keyword evidence="1" id="KW-0472">Membrane</keyword>
<evidence type="ECO:0000256" key="1">
    <source>
        <dbReference type="SAM" id="Phobius"/>
    </source>
</evidence>
<gene>
    <name evidence="2" type="ORF">BWQ96_02402</name>
</gene>
<accession>A0A2V3J2U5</accession>
<comment type="caution">
    <text evidence="2">The sequence shown here is derived from an EMBL/GenBank/DDBJ whole genome shotgun (WGS) entry which is preliminary data.</text>
</comment>
<protein>
    <submittedName>
        <fullName evidence="2">Uncharacterized protein</fullName>
    </submittedName>
</protein>
<feature type="transmembrane region" description="Helical" evidence="1">
    <location>
        <begin position="39"/>
        <end position="57"/>
    </location>
</feature>
<keyword evidence="1" id="KW-1133">Transmembrane helix</keyword>
<name>A0A2V3J2U5_9FLOR</name>
<proteinExistence type="predicted"/>
<evidence type="ECO:0000313" key="3">
    <source>
        <dbReference type="Proteomes" id="UP000247409"/>
    </source>
</evidence>
<evidence type="ECO:0000313" key="2">
    <source>
        <dbReference type="EMBL" id="PXF47720.1"/>
    </source>
</evidence>
<keyword evidence="3" id="KW-1185">Reference proteome</keyword>
<dbReference type="AlphaFoldDB" id="A0A2V3J2U5"/>
<reference evidence="2 3" key="1">
    <citation type="journal article" date="2018" name="Mol. Biol. Evol.">
        <title>Analysis of the draft genome of the red seaweed Gracilariopsis chorda provides insights into genome size evolution in Rhodophyta.</title>
        <authorList>
            <person name="Lee J."/>
            <person name="Yang E.C."/>
            <person name="Graf L."/>
            <person name="Yang J.H."/>
            <person name="Qiu H."/>
            <person name="Zel Zion U."/>
            <person name="Chan C.X."/>
            <person name="Stephens T.G."/>
            <person name="Weber A.P.M."/>
            <person name="Boo G.H."/>
            <person name="Boo S.M."/>
            <person name="Kim K.M."/>
            <person name="Shin Y."/>
            <person name="Jung M."/>
            <person name="Lee S.J."/>
            <person name="Yim H.S."/>
            <person name="Lee J.H."/>
            <person name="Bhattacharya D."/>
            <person name="Yoon H.S."/>
        </authorList>
    </citation>
    <scope>NUCLEOTIDE SEQUENCE [LARGE SCALE GENOMIC DNA]</scope>
    <source>
        <strain evidence="2 3">SKKU-2015</strain>
        <tissue evidence="2">Whole body</tissue>
    </source>
</reference>
<organism evidence="2 3">
    <name type="scientific">Gracilariopsis chorda</name>
    <dbReference type="NCBI Taxonomy" id="448386"/>
    <lineage>
        <taxon>Eukaryota</taxon>
        <taxon>Rhodophyta</taxon>
        <taxon>Florideophyceae</taxon>
        <taxon>Rhodymeniophycidae</taxon>
        <taxon>Gracilariales</taxon>
        <taxon>Gracilariaceae</taxon>
        <taxon>Gracilariopsis</taxon>
    </lineage>
</organism>
<sequence>MDSTPDYQALPLNREQNHVTAIPVNRLRHPFVFPSVKQLITLAFAVALTAFFSAYWTRTSFVSKMLGHHSIQTSSVRFRSPSAISKISRPGSKLMSKGLDLKKLRTYGFDIAEICDNLMKQRFCSVCTSMGYSVGAFVLEITELCTILAEGSYCKVCKSLGFHEPA</sequence>
<keyword evidence="1" id="KW-0812">Transmembrane</keyword>